<feature type="domain" description="AB hydrolase-1" evidence="2">
    <location>
        <begin position="28"/>
        <end position="137"/>
    </location>
</feature>
<gene>
    <name evidence="3" type="ORF">NZD86_15585</name>
</gene>
<evidence type="ECO:0000313" key="4">
    <source>
        <dbReference type="Proteomes" id="UP001164803"/>
    </source>
</evidence>
<dbReference type="Pfam" id="PF00561">
    <property type="entry name" value="Abhydrolase_1"/>
    <property type="match status" value="1"/>
</dbReference>
<evidence type="ECO:0000256" key="1">
    <source>
        <dbReference type="SAM" id="MobiDB-lite"/>
    </source>
</evidence>
<accession>A0ABY6YZJ0</accession>
<dbReference type="SUPFAM" id="SSF53474">
    <property type="entry name" value="alpha/beta-Hydrolases"/>
    <property type="match status" value="1"/>
</dbReference>
<keyword evidence="4" id="KW-1185">Reference proteome</keyword>
<dbReference type="Proteomes" id="UP001164803">
    <property type="component" value="Chromosome"/>
</dbReference>
<evidence type="ECO:0000313" key="3">
    <source>
        <dbReference type="EMBL" id="WAH35688.1"/>
    </source>
</evidence>
<name>A0ABY6YZJ0_9BACL</name>
<protein>
    <submittedName>
        <fullName evidence="3">Alpha/beta fold hydrolase</fullName>
    </submittedName>
</protein>
<dbReference type="InterPro" id="IPR000073">
    <property type="entry name" value="AB_hydrolase_1"/>
</dbReference>
<dbReference type="PRINTS" id="PR00111">
    <property type="entry name" value="ABHYDROLASE"/>
</dbReference>
<dbReference type="PANTHER" id="PTHR43798:SF33">
    <property type="entry name" value="HYDROLASE, PUTATIVE (AFU_ORTHOLOGUE AFUA_2G14860)-RELATED"/>
    <property type="match status" value="1"/>
</dbReference>
<dbReference type="InterPro" id="IPR029058">
    <property type="entry name" value="AB_hydrolase_fold"/>
</dbReference>
<keyword evidence="3" id="KW-0378">Hydrolase</keyword>
<proteinExistence type="predicted"/>
<organism evidence="3 4">
    <name type="scientific">Alicyclobacillus dauci</name>
    <dbReference type="NCBI Taxonomy" id="1475485"/>
    <lineage>
        <taxon>Bacteria</taxon>
        <taxon>Bacillati</taxon>
        <taxon>Bacillota</taxon>
        <taxon>Bacilli</taxon>
        <taxon>Bacillales</taxon>
        <taxon>Alicyclobacillaceae</taxon>
        <taxon>Alicyclobacillus</taxon>
    </lineage>
</organism>
<dbReference type="RefSeq" id="WP_268042970.1">
    <property type="nucleotide sequence ID" value="NZ_CP104064.1"/>
</dbReference>
<dbReference type="GO" id="GO:0016787">
    <property type="term" value="F:hydrolase activity"/>
    <property type="evidence" value="ECO:0007669"/>
    <property type="project" value="UniProtKB-KW"/>
</dbReference>
<dbReference type="PANTHER" id="PTHR43798">
    <property type="entry name" value="MONOACYLGLYCEROL LIPASE"/>
    <property type="match status" value="1"/>
</dbReference>
<feature type="region of interest" description="Disordered" evidence="1">
    <location>
        <begin position="207"/>
        <end position="227"/>
    </location>
</feature>
<dbReference type="EMBL" id="CP104064">
    <property type="protein sequence ID" value="WAH35688.1"/>
    <property type="molecule type" value="Genomic_DNA"/>
</dbReference>
<dbReference type="Gene3D" id="3.40.50.1820">
    <property type="entry name" value="alpha/beta hydrolase"/>
    <property type="match status" value="1"/>
</dbReference>
<dbReference type="InterPro" id="IPR050266">
    <property type="entry name" value="AB_hydrolase_sf"/>
</dbReference>
<reference evidence="3" key="1">
    <citation type="submission" date="2022-08" db="EMBL/GenBank/DDBJ databases">
        <title>Alicyclobacillus dauci DSM2870, complete genome.</title>
        <authorList>
            <person name="Wang Q."/>
            <person name="Cai R."/>
            <person name="Wang Z."/>
        </authorList>
    </citation>
    <scope>NUCLEOTIDE SEQUENCE</scope>
    <source>
        <strain evidence="3">DSM 28700</strain>
    </source>
</reference>
<sequence length="227" mass="25333">MTSQLVQRRQVELSHGMTHYLESGTGEPVILLHGVGFWTGGDYWLRNMDELSRSYHVYAPDFAGWGDGDRLDVEYSFAYLVDFVREFQDALGIASAHVVGHSMEGWVASLLGYESPNRVRTLILTASEGISTRTLTTFSPPEYEDIMRHALETIDGAHTSNALDTVDRWYNRTQLPGALEAYRKILSHMNNPDTSCKVQSGAQVTLHQSSDSDCLGQRGQGEPNEYG</sequence>
<evidence type="ECO:0000259" key="2">
    <source>
        <dbReference type="Pfam" id="PF00561"/>
    </source>
</evidence>